<evidence type="ECO:0000313" key="2">
    <source>
        <dbReference type="EMBL" id="KAB2617880.1"/>
    </source>
</evidence>
<dbReference type="Proteomes" id="UP000327157">
    <property type="component" value="Chromosome 15"/>
</dbReference>
<dbReference type="EMBL" id="SMOL01000401">
    <property type="protein sequence ID" value="KAB2617880.1"/>
    <property type="molecule type" value="Genomic_DNA"/>
</dbReference>
<organism evidence="2 3">
    <name type="scientific">Pyrus ussuriensis x Pyrus communis</name>
    <dbReference type="NCBI Taxonomy" id="2448454"/>
    <lineage>
        <taxon>Eukaryota</taxon>
        <taxon>Viridiplantae</taxon>
        <taxon>Streptophyta</taxon>
        <taxon>Embryophyta</taxon>
        <taxon>Tracheophyta</taxon>
        <taxon>Spermatophyta</taxon>
        <taxon>Magnoliopsida</taxon>
        <taxon>eudicotyledons</taxon>
        <taxon>Gunneridae</taxon>
        <taxon>Pentapetalae</taxon>
        <taxon>rosids</taxon>
        <taxon>fabids</taxon>
        <taxon>Rosales</taxon>
        <taxon>Rosaceae</taxon>
        <taxon>Amygdaloideae</taxon>
        <taxon>Maleae</taxon>
        <taxon>Pyrus</taxon>
    </lineage>
</organism>
<protein>
    <submittedName>
        <fullName evidence="2">Uncharacterized protein</fullName>
    </submittedName>
</protein>
<keyword evidence="3" id="KW-1185">Reference proteome</keyword>
<proteinExistence type="predicted"/>
<evidence type="ECO:0000256" key="1">
    <source>
        <dbReference type="SAM" id="MobiDB-lite"/>
    </source>
</evidence>
<name>A0A5N5GXM8_9ROSA</name>
<evidence type="ECO:0000313" key="3">
    <source>
        <dbReference type="Proteomes" id="UP000327157"/>
    </source>
</evidence>
<reference evidence="3" key="2">
    <citation type="submission" date="2019-10" db="EMBL/GenBank/DDBJ databases">
        <title>A de novo genome assembly of a pear dwarfing rootstock.</title>
        <authorList>
            <person name="Wang F."/>
            <person name="Wang J."/>
            <person name="Li S."/>
            <person name="Zhang Y."/>
            <person name="Fang M."/>
            <person name="Ma L."/>
            <person name="Zhao Y."/>
            <person name="Jiang S."/>
        </authorList>
    </citation>
    <scope>NUCLEOTIDE SEQUENCE [LARGE SCALE GENOMIC DNA]</scope>
</reference>
<reference evidence="2 3" key="3">
    <citation type="submission" date="2019-11" db="EMBL/GenBank/DDBJ databases">
        <title>A de novo genome assembly of a pear dwarfing rootstock.</title>
        <authorList>
            <person name="Wang F."/>
            <person name="Wang J."/>
            <person name="Li S."/>
            <person name="Zhang Y."/>
            <person name="Fang M."/>
            <person name="Ma L."/>
            <person name="Zhao Y."/>
            <person name="Jiang S."/>
        </authorList>
    </citation>
    <scope>NUCLEOTIDE SEQUENCE [LARGE SCALE GENOMIC DNA]</scope>
    <source>
        <strain evidence="2">S2</strain>
        <tissue evidence="2">Leaf</tissue>
    </source>
</reference>
<dbReference type="AlphaFoldDB" id="A0A5N5GXM8"/>
<gene>
    <name evidence="2" type="ORF">D8674_013749</name>
</gene>
<sequence length="51" mass="5611">MVDSGARSSKRVKGEGSGKEKKKKRATPGVRYTFGGSRYRITCEELKGFGE</sequence>
<accession>A0A5N5GXM8</accession>
<feature type="region of interest" description="Disordered" evidence="1">
    <location>
        <begin position="1"/>
        <end position="31"/>
    </location>
</feature>
<comment type="caution">
    <text evidence="2">The sequence shown here is derived from an EMBL/GenBank/DDBJ whole genome shotgun (WGS) entry which is preliminary data.</text>
</comment>
<reference evidence="2 3" key="1">
    <citation type="submission" date="2019-09" db="EMBL/GenBank/DDBJ databases">
        <authorList>
            <person name="Ou C."/>
        </authorList>
    </citation>
    <scope>NUCLEOTIDE SEQUENCE [LARGE SCALE GENOMIC DNA]</scope>
    <source>
        <strain evidence="2">S2</strain>
        <tissue evidence="2">Leaf</tissue>
    </source>
</reference>